<reference evidence="2" key="1">
    <citation type="journal article" date="2009" name="Rice">
        <title>De Novo Next Generation Sequencing of Plant Genomes.</title>
        <authorList>
            <person name="Rounsley S."/>
            <person name="Marri P.R."/>
            <person name="Yu Y."/>
            <person name="He R."/>
            <person name="Sisneros N."/>
            <person name="Goicoechea J.L."/>
            <person name="Lee S.J."/>
            <person name="Angelova A."/>
            <person name="Kudrna D."/>
            <person name="Luo M."/>
            <person name="Affourtit J."/>
            <person name="Desany B."/>
            <person name="Knight J."/>
            <person name="Niazi F."/>
            <person name="Egholm M."/>
            <person name="Wing R.A."/>
        </authorList>
    </citation>
    <scope>NUCLEOTIDE SEQUENCE [LARGE SCALE GENOMIC DNA]</scope>
    <source>
        <strain evidence="2">cv. IRGC 105608</strain>
    </source>
</reference>
<reference evidence="2" key="2">
    <citation type="submission" date="2015-03" db="UniProtKB">
        <authorList>
            <consortium name="EnsemblPlants"/>
        </authorList>
    </citation>
    <scope>IDENTIFICATION</scope>
</reference>
<accession>A0A0D3EK80</accession>
<organism evidence="2">
    <name type="scientific">Oryza barthii</name>
    <dbReference type="NCBI Taxonomy" id="65489"/>
    <lineage>
        <taxon>Eukaryota</taxon>
        <taxon>Viridiplantae</taxon>
        <taxon>Streptophyta</taxon>
        <taxon>Embryophyta</taxon>
        <taxon>Tracheophyta</taxon>
        <taxon>Spermatophyta</taxon>
        <taxon>Magnoliopsida</taxon>
        <taxon>Liliopsida</taxon>
        <taxon>Poales</taxon>
        <taxon>Poaceae</taxon>
        <taxon>BOP clade</taxon>
        <taxon>Oryzoideae</taxon>
        <taxon>Oryzeae</taxon>
        <taxon>Oryzinae</taxon>
        <taxon>Oryza</taxon>
    </lineage>
</organism>
<dbReference type="HOGENOM" id="CLU_2281703_0_0_1"/>
<dbReference type="PaxDb" id="65489-OBART01G04910.1"/>
<evidence type="ECO:0000313" key="2">
    <source>
        <dbReference type="EnsemblPlants" id="OBART01G04910.1"/>
    </source>
</evidence>
<dbReference type="AlphaFoldDB" id="A0A0D3EK80"/>
<proteinExistence type="predicted"/>
<keyword evidence="3" id="KW-1185">Reference proteome</keyword>
<feature type="region of interest" description="Disordered" evidence="1">
    <location>
        <begin position="21"/>
        <end position="102"/>
    </location>
</feature>
<feature type="compositionally biased region" description="Basic and acidic residues" evidence="1">
    <location>
        <begin position="21"/>
        <end position="61"/>
    </location>
</feature>
<dbReference type="Proteomes" id="UP000026960">
    <property type="component" value="Chromosome 1"/>
</dbReference>
<name>A0A0D3EK80_9ORYZ</name>
<evidence type="ECO:0000313" key="3">
    <source>
        <dbReference type="Proteomes" id="UP000026960"/>
    </source>
</evidence>
<evidence type="ECO:0000256" key="1">
    <source>
        <dbReference type="SAM" id="MobiDB-lite"/>
    </source>
</evidence>
<dbReference type="Gramene" id="OBART01G04910.1">
    <property type="protein sequence ID" value="OBART01G04910.1"/>
    <property type="gene ID" value="OBART01G04910"/>
</dbReference>
<protein>
    <submittedName>
        <fullName evidence="2">Uncharacterized protein</fullName>
    </submittedName>
</protein>
<sequence>MDGIVERAYCQAFFIRSCVDIDNKKPDEHDQGGGVAERIKDAEEEQGDKAGGKEGAGRDAEAAEQAGDKAGAVPDKLQEDVSNLGPRRKRPNPRYIGSQWSK</sequence>
<dbReference type="EnsemblPlants" id="OBART01G04910.1">
    <property type="protein sequence ID" value="OBART01G04910.1"/>
    <property type="gene ID" value="OBART01G04910"/>
</dbReference>